<keyword evidence="10" id="KW-1185">Reference proteome</keyword>
<evidence type="ECO:0000256" key="7">
    <source>
        <dbReference type="SAM" id="Phobius"/>
    </source>
</evidence>
<dbReference type="InterPro" id="IPR040911">
    <property type="entry name" value="Exostosin_GT47"/>
</dbReference>
<accession>A0A1J7HRE9</accession>
<dbReference type="Gramene" id="OIW03043">
    <property type="protein sequence ID" value="OIW03043"/>
    <property type="gene ID" value="TanjilG_20971"/>
</dbReference>
<name>A0A1J7HRE9_LUPAN</name>
<dbReference type="OrthoDB" id="1924787at2759"/>
<dbReference type="KEGG" id="lang:109357731"/>
<feature type="compositionally biased region" description="Polar residues" evidence="6">
    <location>
        <begin position="134"/>
        <end position="146"/>
    </location>
</feature>
<keyword evidence="3" id="KW-0808">Transferase</keyword>
<comment type="similarity">
    <text evidence="2">Belongs to the glycosyltransferase 47 family.</text>
</comment>
<feature type="transmembrane region" description="Helical" evidence="7">
    <location>
        <begin position="16"/>
        <end position="35"/>
    </location>
</feature>
<dbReference type="Pfam" id="PF03016">
    <property type="entry name" value="Exostosin_GT47"/>
    <property type="match status" value="1"/>
</dbReference>
<dbReference type="Proteomes" id="UP000188354">
    <property type="component" value="Chromosome LG10"/>
</dbReference>
<keyword evidence="3" id="KW-0328">Glycosyltransferase</keyword>
<feature type="region of interest" description="Disordered" evidence="6">
    <location>
        <begin position="193"/>
        <end position="227"/>
    </location>
</feature>
<dbReference type="AlphaFoldDB" id="A0A1J7HRE9"/>
<evidence type="ECO:0000256" key="5">
    <source>
        <dbReference type="ARBA" id="ARBA00023034"/>
    </source>
</evidence>
<dbReference type="EMBL" id="CM007370">
    <property type="protein sequence ID" value="OIW03043.1"/>
    <property type="molecule type" value="Genomic_DNA"/>
</dbReference>
<keyword evidence="7" id="KW-0812">Transmembrane</keyword>
<feature type="region of interest" description="Disordered" evidence="6">
    <location>
        <begin position="134"/>
        <end position="177"/>
    </location>
</feature>
<keyword evidence="7" id="KW-0472">Membrane</keyword>
<sequence>MGQKHWSLFHLEMKTLLWLIGITFAVFLACQYLELPYRNALFSLLSTWKVPTSGSSAFQAIAENFNNVKILSQPNSAVEHALEVANKTKRSCGIDTLPRASFVSKPGSQQNESLRFECDKSSVVESIKELGNISATQQAGGENFTSRAEDGSRSPYANSPSPTAEKAPTYLTPPLSTITKASSNITNSVLSHQHNKTNSMKEDSFRPPQNDGSTPYKNRKRKKKKVTTVPEMNELLLQSHATYRSEGPRWSSAVDQELLQARSEIENAPIVKKDPNLYAPIYQNVSMFKRSYELMEETLKVYIYKEGDKPILHSPFFTGIYSSEGWFMKLMEANTRFVTHDPKKANLFYLPYSSRNLVDALYVEGSHSHDKLIQFLHDYVNMIAAKHPFWNRTRGADHFLVACHDWAPVETQMHMGKCIRALCNADVKDGFVFGKDVSLPETFVRDDLNPTKGLGGSSASKRKYLAFFAGRMHGYVRPILLQHWKNKDPDMKIFGELPNTKGDRNYIHYMKNSRYCICAKGYEVNSPRVVEAIFYQCIPVIISDNFVPPFLEVLNWESFSVIVLEKDIPNLKSILLSIPEKRYLQLRTRVKRVRQHFLWHHNPVKYDLFHMILHSVWYNRVFSATTVK</sequence>
<gene>
    <name evidence="9" type="ORF">TanjilG_20971</name>
</gene>
<evidence type="ECO:0000256" key="1">
    <source>
        <dbReference type="ARBA" id="ARBA00004323"/>
    </source>
</evidence>
<keyword evidence="5" id="KW-0333">Golgi apparatus</keyword>
<dbReference type="InterPro" id="IPR004263">
    <property type="entry name" value="Exostosin"/>
</dbReference>
<dbReference type="PANTHER" id="PTHR11062:SF108">
    <property type="entry name" value="EXOSTOSIN FAMILY PROTEIN"/>
    <property type="match status" value="1"/>
</dbReference>
<evidence type="ECO:0000256" key="4">
    <source>
        <dbReference type="ARBA" id="ARBA00022968"/>
    </source>
</evidence>
<comment type="subcellular location">
    <subcellularLocation>
        <location evidence="1">Golgi apparatus membrane</location>
        <topology evidence="1">Single-pass type II membrane protein</topology>
    </subcellularLocation>
</comment>
<keyword evidence="7" id="KW-1133">Transmembrane helix</keyword>
<reference evidence="9 10" key="1">
    <citation type="journal article" date="2017" name="Plant Biotechnol. J.">
        <title>A comprehensive draft genome sequence for lupin (Lupinus angustifolius), an emerging health food: insights into plant-microbe interactions and legume evolution.</title>
        <authorList>
            <person name="Hane J.K."/>
            <person name="Ming Y."/>
            <person name="Kamphuis L.G."/>
            <person name="Nelson M.N."/>
            <person name="Garg G."/>
            <person name="Atkins C.A."/>
            <person name="Bayer P.E."/>
            <person name="Bravo A."/>
            <person name="Bringans S."/>
            <person name="Cannon S."/>
            <person name="Edwards D."/>
            <person name="Foley R."/>
            <person name="Gao L.L."/>
            <person name="Harrison M.J."/>
            <person name="Huang W."/>
            <person name="Hurgobin B."/>
            <person name="Li S."/>
            <person name="Liu C.W."/>
            <person name="McGrath A."/>
            <person name="Morahan G."/>
            <person name="Murray J."/>
            <person name="Weller J."/>
            <person name="Jian J."/>
            <person name="Singh K.B."/>
        </authorList>
    </citation>
    <scope>NUCLEOTIDE SEQUENCE [LARGE SCALE GENOMIC DNA]</scope>
    <source>
        <strain evidence="10">cv. Tanjil</strain>
        <tissue evidence="9">Whole plant</tissue>
    </source>
</reference>
<evidence type="ECO:0000256" key="6">
    <source>
        <dbReference type="SAM" id="MobiDB-lite"/>
    </source>
</evidence>
<evidence type="ECO:0000259" key="8">
    <source>
        <dbReference type="Pfam" id="PF03016"/>
    </source>
</evidence>
<evidence type="ECO:0000256" key="2">
    <source>
        <dbReference type="ARBA" id="ARBA00010271"/>
    </source>
</evidence>
<evidence type="ECO:0000256" key="3">
    <source>
        <dbReference type="ARBA" id="ARBA00022676"/>
    </source>
</evidence>
<dbReference type="GO" id="GO:0016757">
    <property type="term" value="F:glycosyltransferase activity"/>
    <property type="evidence" value="ECO:0007669"/>
    <property type="project" value="UniProtKB-KW"/>
</dbReference>
<evidence type="ECO:0000313" key="9">
    <source>
        <dbReference type="EMBL" id="OIW03043.1"/>
    </source>
</evidence>
<dbReference type="OMA" id="FMWHDGE"/>
<dbReference type="PROSITE" id="PS51257">
    <property type="entry name" value="PROKAR_LIPOPROTEIN"/>
    <property type="match status" value="1"/>
</dbReference>
<proteinExistence type="inferred from homology"/>
<organism evidence="9 10">
    <name type="scientific">Lupinus angustifolius</name>
    <name type="common">Narrow-leaved blue lupine</name>
    <dbReference type="NCBI Taxonomy" id="3871"/>
    <lineage>
        <taxon>Eukaryota</taxon>
        <taxon>Viridiplantae</taxon>
        <taxon>Streptophyta</taxon>
        <taxon>Embryophyta</taxon>
        <taxon>Tracheophyta</taxon>
        <taxon>Spermatophyta</taxon>
        <taxon>Magnoliopsida</taxon>
        <taxon>eudicotyledons</taxon>
        <taxon>Gunneridae</taxon>
        <taxon>Pentapetalae</taxon>
        <taxon>rosids</taxon>
        <taxon>fabids</taxon>
        <taxon>Fabales</taxon>
        <taxon>Fabaceae</taxon>
        <taxon>Papilionoideae</taxon>
        <taxon>50 kb inversion clade</taxon>
        <taxon>genistoids sensu lato</taxon>
        <taxon>core genistoids</taxon>
        <taxon>Genisteae</taxon>
        <taxon>Lupinus</taxon>
    </lineage>
</organism>
<evidence type="ECO:0000313" key="10">
    <source>
        <dbReference type="Proteomes" id="UP000188354"/>
    </source>
</evidence>
<dbReference type="PANTHER" id="PTHR11062">
    <property type="entry name" value="EXOSTOSIN HEPARAN SULFATE GLYCOSYLTRANSFERASE -RELATED"/>
    <property type="match status" value="1"/>
</dbReference>
<protein>
    <recommendedName>
        <fullName evidence="8">Exostosin GT47 domain-containing protein</fullName>
    </recommendedName>
</protein>
<keyword evidence="4" id="KW-0735">Signal-anchor</keyword>
<feature type="compositionally biased region" description="Basic residues" evidence="6">
    <location>
        <begin position="217"/>
        <end position="226"/>
    </location>
</feature>
<feature type="domain" description="Exostosin GT47" evidence="8">
    <location>
        <begin position="296"/>
        <end position="576"/>
    </location>
</feature>
<dbReference type="GO" id="GO:0000139">
    <property type="term" value="C:Golgi membrane"/>
    <property type="evidence" value="ECO:0007669"/>
    <property type="project" value="UniProtKB-SubCell"/>
</dbReference>